<sequence>MFLILVPQISGWLDLPLKNSQRGLNDFPLVKVTVNQTKQKSYSSSAGQVLVRYWMVTPTSTSQGATDTLTGPSQNQFGKRPEIASIFADLALPIAVPYPDNPEEDYTNNH</sequence>
<dbReference type="AlphaFoldDB" id="A0AAV4VED9"/>
<proteinExistence type="predicted"/>
<dbReference type="EMBL" id="BPLQ01012850">
    <property type="protein sequence ID" value="GIY68249.1"/>
    <property type="molecule type" value="Genomic_DNA"/>
</dbReference>
<gene>
    <name evidence="1" type="ORF">CDAR_499861</name>
</gene>
<reference evidence="1 2" key="1">
    <citation type="submission" date="2021-06" db="EMBL/GenBank/DDBJ databases">
        <title>Caerostris darwini draft genome.</title>
        <authorList>
            <person name="Kono N."/>
            <person name="Arakawa K."/>
        </authorList>
    </citation>
    <scope>NUCLEOTIDE SEQUENCE [LARGE SCALE GENOMIC DNA]</scope>
</reference>
<keyword evidence="2" id="KW-1185">Reference proteome</keyword>
<protein>
    <submittedName>
        <fullName evidence="1">Uncharacterized protein</fullName>
    </submittedName>
</protein>
<evidence type="ECO:0000313" key="1">
    <source>
        <dbReference type="EMBL" id="GIY68249.1"/>
    </source>
</evidence>
<evidence type="ECO:0000313" key="2">
    <source>
        <dbReference type="Proteomes" id="UP001054837"/>
    </source>
</evidence>
<dbReference type="Proteomes" id="UP001054837">
    <property type="component" value="Unassembled WGS sequence"/>
</dbReference>
<organism evidence="1 2">
    <name type="scientific">Caerostris darwini</name>
    <dbReference type="NCBI Taxonomy" id="1538125"/>
    <lineage>
        <taxon>Eukaryota</taxon>
        <taxon>Metazoa</taxon>
        <taxon>Ecdysozoa</taxon>
        <taxon>Arthropoda</taxon>
        <taxon>Chelicerata</taxon>
        <taxon>Arachnida</taxon>
        <taxon>Araneae</taxon>
        <taxon>Araneomorphae</taxon>
        <taxon>Entelegynae</taxon>
        <taxon>Araneoidea</taxon>
        <taxon>Araneidae</taxon>
        <taxon>Caerostris</taxon>
    </lineage>
</organism>
<comment type="caution">
    <text evidence="1">The sequence shown here is derived from an EMBL/GenBank/DDBJ whole genome shotgun (WGS) entry which is preliminary data.</text>
</comment>
<name>A0AAV4VED9_9ARAC</name>
<accession>A0AAV4VED9</accession>